<dbReference type="GO" id="GO:0097053">
    <property type="term" value="P:L-kynurenine catabolic process"/>
    <property type="evidence" value="ECO:0007669"/>
    <property type="project" value="UniProtKB-UniPathway"/>
</dbReference>
<dbReference type="GO" id="GO:0030170">
    <property type="term" value="F:pyridoxal phosphate binding"/>
    <property type="evidence" value="ECO:0007669"/>
    <property type="project" value="InterPro"/>
</dbReference>
<dbReference type="Pfam" id="PF00266">
    <property type="entry name" value="Aminotran_5"/>
    <property type="match status" value="1"/>
</dbReference>
<keyword evidence="1 4" id="KW-0662">Pyridine nucleotide biosynthesis</keyword>
<dbReference type="GO" id="GO:0030429">
    <property type="term" value="F:kynureninase activity"/>
    <property type="evidence" value="ECO:0007669"/>
    <property type="project" value="UniProtKB-EC"/>
</dbReference>
<proteinExistence type="inferred from homology"/>
<evidence type="ECO:0000313" key="7">
    <source>
        <dbReference type="Proteomes" id="UP000182054"/>
    </source>
</evidence>
<evidence type="ECO:0000256" key="4">
    <source>
        <dbReference type="PIRNR" id="PIRNR038800"/>
    </source>
</evidence>
<keyword evidence="2 4" id="KW-0378">Hydrolase</keyword>
<comment type="subunit">
    <text evidence="4">Homodimer.</text>
</comment>
<dbReference type="GO" id="GO:0019441">
    <property type="term" value="P:L-tryptophan catabolic process to kynurenine"/>
    <property type="evidence" value="ECO:0007669"/>
    <property type="project" value="TreeGrafter"/>
</dbReference>
<dbReference type="UniPathway" id="UPA00253">
    <property type="reaction ID" value="UER00329"/>
</dbReference>
<dbReference type="InterPro" id="IPR015421">
    <property type="entry name" value="PyrdxlP-dep_Trfase_major"/>
</dbReference>
<comment type="catalytic activity">
    <reaction evidence="4">
        <text>L-kynurenine + H2O = anthranilate + L-alanine + H(+)</text>
        <dbReference type="Rhea" id="RHEA:16813"/>
        <dbReference type="ChEBI" id="CHEBI:15377"/>
        <dbReference type="ChEBI" id="CHEBI:15378"/>
        <dbReference type="ChEBI" id="CHEBI:16567"/>
        <dbReference type="ChEBI" id="CHEBI:57959"/>
        <dbReference type="ChEBI" id="CHEBI:57972"/>
        <dbReference type="EC" id="3.7.1.3"/>
    </reaction>
</comment>
<dbReference type="UniPathway" id="UPA00334">
    <property type="reaction ID" value="UER00455"/>
</dbReference>
<comment type="similarity">
    <text evidence="4">Belongs to the kynureninase family.</text>
</comment>
<dbReference type="EMBL" id="FOJN01000010">
    <property type="protein sequence ID" value="SFA56097.1"/>
    <property type="molecule type" value="Genomic_DNA"/>
</dbReference>
<dbReference type="InterPro" id="IPR010111">
    <property type="entry name" value="Kynureninase"/>
</dbReference>
<dbReference type="GO" id="GO:0009435">
    <property type="term" value="P:NAD+ biosynthetic process"/>
    <property type="evidence" value="ECO:0007669"/>
    <property type="project" value="UniProtKB-UniPathway"/>
</dbReference>
<name>A0A1I0TWQ3_9NOCA</name>
<accession>A0A1I0TWQ3</accession>
<dbReference type="GO" id="GO:0043420">
    <property type="term" value="P:anthranilate metabolic process"/>
    <property type="evidence" value="ECO:0007669"/>
    <property type="project" value="TreeGrafter"/>
</dbReference>
<evidence type="ECO:0000256" key="1">
    <source>
        <dbReference type="ARBA" id="ARBA00022642"/>
    </source>
</evidence>
<evidence type="ECO:0000256" key="2">
    <source>
        <dbReference type="ARBA" id="ARBA00022801"/>
    </source>
</evidence>
<gene>
    <name evidence="6" type="ORF">SAMN05444374_11069</name>
</gene>
<dbReference type="Proteomes" id="UP000182054">
    <property type="component" value="Unassembled WGS sequence"/>
</dbReference>
<sequence>MDHLTRAAELDATDPLRHYRDRFYTDSPDAVVSYLDGNSLGRPTTASIANVTRFLTDAWGGRLIRGWDEQWWDLPITQGDTIGRVVLGAAAGQTVVADSTTVLLYKLIRGALSLRPGRTEIVVDRDNFPTDRYVVESIAQDRGLAVRWIDSDPRGGVDTDQLAAVVTDRTAVVVLSHVAYRSGFLLDAAAAARTAHEKGALLLLDLSHSVGSVPLHLDDWAVDLATGCTYKYLNGGPGSPAFAYVRREHLDGLDHPIHGWAGRADSFAMEQGWVPADGIRRLLSGTPPITAMIAMQDTLQMIDEVGMDAVRDKSVALTTLALDHAHTELTPLGVEIASPEDPARRGGHVTLDHPGFRDLTPRLWSRGVVPDFRAPHGLRLGPSPLSTSFRELVTGMDAIRDEVRRPRCAEEN</sequence>
<comment type="function">
    <text evidence="4">Catalyzes the cleavage of L-kynurenine (L-Kyn) and L-3-hydroxykynurenine (L-3OHKyn) into anthranilic acid (AA) and 3-hydroxyanthranilic acid (3-OHAA), respectively.</text>
</comment>
<keyword evidence="3 4" id="KW-0663">Pyridoxal phosphate</keyword>
<feature type="domain" description="Aminotransferase class V" evidence="5">
    <location>
        <begin position="87"/>
        <end position="323"/>
    </location>
</feature>
<dbReference type="PIRSF" id="PIRSF038800">
    <property type="entry name" value="KYNU"/>
    <property type="match status" value="1"/>
</dbReference>
<dbReference type="EC" id="3.7.1.3" evidence="4"/>
<dbReference type="SUPFAM" id="SSF53383">
    <property type="entry name" value="PLP-dependent transferases"/>
    <property type="match status" value="1"/>
</dbReference>
<evidence type="ECO:0000256" key="3">
    <source>
        <dbReference type="ARBA" id="ARBA00022898"/>
    </source>
</evidence>
<dbReference type="PANTHER" id="PTHR14084:SF0">
    <property type="entry name" value="KYNURENINASE"/>
    <property type="match status" value="1"/>
</dbReference>
<comment type="cofactor">
    <cofactor evidence="4">
        <name>pyridoxal 5'-phosphate</name>
        <dbReference type="ChEBI" id="CHEBI:597326"/>
    </cofactor>
</comment>
<dbReference type="GO" id="GO:0005737">
    <property type="term" value="C:cytoplasm"/>
    <property type="evidence" value="ECO:0007669"/>
    <property type="project" value="InterPro"/>
</dbReference>
<dbReference type="AlphaFoldDB" id="A0A1I0TWQ3"/>
<reference evidence="6 7" key="1">
    <citation type="submission" date="2016-10" db="EMBL/GenBank/DDBJ databases">
        <authorList>
            <person name="de Groot N.N."/>
        </authorList>
    </citation>
    <scope>NUCLEOTIDE SEQUENCE [LARGE SCALE GENOMIC DNA]</scope>
    <source>
        <strain evidence="6 7">DSM 44908</strain>
    </source>
</reference>
<protein>
    <recommendedName>
        <fullName evidence="4">Kynureninase</fullName>
        <ecNumber evidence="4">3.7.1.3</ecNumber>
    </recommendedName>
</protein>
<dbReference type="Gene3D" id="3.40.640.10">
    <property type="entry name" value="Type I PLP-dependent aspartate aminotransferase-like (Major domain)"/>
    <property type="match status" value="1"/>
</dbReference>
<dbReference type="InterPro" id="IPR015422">
    <property type="entry name" value="PyrdxlP-dep_Trfase_small"/>
</dbReference>
<evidence type="ECO:0000313" key="6">
    <source>
        <dbReference type="EMBL" id="SFA56097.1"/>
    </source>
</evidence>
<dbReference type="InterPro" id="IPR000192">
    <property type="entry name" value="Aminotrans_V_dom"/>
</dbReference>
<dbReference type="PANTHER" id="PTHR14084">
    <property type="entry name" value="KYNURENINASE"/>
    <property type="match status" value="1"/>
</dbReference>
<comment type="catalytic activity">
    <reaction evidence="4">
        <text>3-hydroxy-L-kynurenine + H2O = 3-hydroxyanthranilate + L-alanine + H(+)</text>
        <dbReference type="Rhea" id="RHEA:25143"/>
        <dbReference type="ChEBI" id="CHEBI:15377"/>
        <dbReference type="ChEBI" id="CHEBI:15378"/>
        <dbReference type="ChEBI" id="CHEBI:36559"/>
        <dbReference type="ChEBI" id="CHEBI:57972"/>
        <dbReference type="ChEBI" id="CHEBI:58125"/>
        <dbReference type="EC" id="3.7.1.3"/>
    </reaction>
</comment>
<dbReference type="InterPro" id="IPR015424">
    <property type="entry name" value="PyrdxlP-dep_Trfase"/>
</dbReference>
<organism evidence="6 7">
    <name type="scientific">Rhodococcoides kroppenstedtii</name>
    <dbReference type="NCBI Taxonomy" id="293050"/>
    <lineage>
        <taxon>Bacteria</taxon>
        <taxon>Bacillati</taxon>
        <taxon>Actinomycetota</taxon>
        <taxon>Actinomycetes</taxon>
        <taxon>Mycobacteriales</taxon>
        <taxon>Nocardiaceae</taxon>
        <taxon>Rhodococcoides</taxon>
    </lineage>
</organism>
<comment type="pathway">
    <text evidence="4">Amino-acid degradation; L-kynurenine degradation; L-alanine and anthranilate from L-kynurenine: step 1/1.</text>
</comment>
<comment type="pathway">
    <text evidence="4">Cofactor biosynthesis; NAD(+) biosynthesis; quinolinate from L-kynurenine: step 2/3.</text>
</comment>
<dbReference type="Gene3D" id="3.90.1150.10">
    <property type="entry name" value="Aspartate Aminotransferase, domain 1"/>
    <property type="match status" value="1"/>
</dbReference>
<evidence type="ECO:0000259" key="5">
    <source>
        <dbReference type="Pfam" id="PF00266"/>
    </source>
</evidence>